<dbReference type="OrthoDB" id="60033at2759"/>
<dbReference type="PROSITE" id="PS51294">
    <property type="entry name" value="HTH_MYB"/>
    <property type="match status" value="1"/>
</dbReference>
<comment type="caution">
    <text evidence="7">The sequence shown here is derived from an EMBL/GenBank/DDBJ whole genome shotgun (WGS) entry which is preliminary data.</text>
</comment>
<dbReference type="NCBIfam" id="TIGR01557">
    <property type="entry name" value="myb_SHAQKYF"/>
    <property type="match status" value="1"/>
</dbReference>
<dbReference type="FunFam" id="1.10.10.60:FF:000007">
    <property type="entry name" value="Two-component response regulator"/>
    <property type="match status" value="1"/>
</dbReference>
<dbReference type="InterPro" id="IPR044841">
    <property type="entry name" value="LUX/BOA-like"/>
</dbReference>
<evidence type="ECO:0000313" key="8">
    <source>
        <dbReference type="Proteomes" id="UP000655225"/>
    </source>
</evidence>
<dbReference type="InterPro" id="IPR006447">
    <property type="entry name" value="Myb_dom_plants"/>
</dbReference>
<name>A0A834YZI1_TETSI</name>
<evidence type="ECO:0000256" key="3">
    <source>
        <dbReference type="ARBA" id="ARBA00023163"/>
    </source>
</evidence>
<comment type="subcellular location">
    <subcellularLocation>
        <location evidence="1">Nucleus</location>
    </subcellularLocation>
</comment>
<keyword evidence="4" id="KW-0539">Nucleus</keyword>
<evidence type="ECO:0000256" key="2">
    <source>
        <dbReference type="ARBA" id="ARBA00023015"/>
    </source>
</evidence>
<dbReference type="InterPro" id="IPR001005">
    <property type="entry name" value="SANT/Myb"/>
</dbReference>
<feature type="region of interest" description="Disordered" evidence="5">
    <location>
        <begin position="210"/>
        <end position="244"/>
    </location>
</feature>
<feature type="region of interest" description="Disordered" evidence="5">
    <location>
        <begin position="94"/>
        <end position="132"/>
    </location>
</feature>
<organism evidence="7 8">
    <name type="scientific">Tetracentron sinense</name>
    <name type="common">Spur-leaf</name>
    <dbReference type="NCBI Taxonomy" id="13715"/>
    <lineage>
        <taxon>Eukaryota</taxon>
        <taxon>Viridiplantae</taxon>
        <taxon>Streptophyta</taxon>
        <taxon>Embryophyta</taxon>
        <taxon>Tracheophyta</taxon>
        <taxon>Spermatophyta</taxon>
        <taxon>Magnoliopsida</taxon>
        <taxon>Trochodendrales</taxon>
        <taxon>Trochodendraceae</taxon>
        <taxon>Tetracentron</taxon>
    </lineage>
</organism>
<keyword evidence="3" id="KW-0804">Transcription</keyword>
<dbReference type="Gene3D" id="1.10.10.60">
    <property type="entry name" value="Homeodomain-like"/>
    <property type="match status" value="1"/>
</dbReference>
<dbReference type="OMA" id="MSEYEAN"/>
<dbReference type="GO" id="GO:0003677">
    <property type="term" value="F:DNA binding"/>
    <property type="evidence" value="ECO:0007669"/>
    <property type="project" value="InterPro"/>
</dbReference>
<dbReference type="Pfam" id="PF00249">
    <property type="entry name" value="Myb_DNA-binding"/>
    <property type="match status" value="1"/>
</dbReference>
<proteinExistence type="predicted"/>
<accession>A0A834YZI1</accession>
<keyword evidence="2" id="KW-0805">Transcription regulation</keyword>
<dbReference type="SUPFAM" id="SSF46689">
    <property type="entry name" value="Homeodomain-like"/>
    <property type="match status" value="1"/>
</dbReference>
<feature type="domain" description="HTH myb-type" evidence="6">
    <location>
        <begin position="149"/>
        <end position="200"/>
    </location>
</feature>
<evidence type="ECO:0000256" key="4">
    <source>
        <dbReference type="ARBA" id="ARBA00023242"/>
    </source>
</evidence>
<keyword evidence="8" id="KW-1185">Reference proteome</keyword>
<dbReference type="PANTHER" id="PTHR31442">
    <property type="entry name" value="HOMEODOMAIN-LIKE SUPERFAMILY PROTEIN-RELATED"/>
    <property type="match status" value="1"/>
</dbReference>
<dbReference type="GO" id="GO:0005634">
    <property type="term" value="C:nucleus"/>
    <property type="evidence" value="ECO:0007669"/>
    <property type="project" value="UniProtKB-SubCell"/>
</dbReference>
<feature type="compositionally biased region" description="Acidic residues" evidence="5">
    <location>
        <begin position="96"/>
        <end position="106"/>
    </location>
</feature>
<dbReference type="PANTHER" id="PTHR31442:SF21">
    <property type="entry name" value="TRANSCRIPTION FACTOR BOA-RELATED"/>
    <property type="match status" value="1"/>
</dbReference>
<dbReference type="GO" id="GO:0003700">
    <property type="term" value="F:DNA-binding transcription factor activity"/>
    <property type="evidence" value="ECO:0007669"/>
    <property type="project" value="InterPro"/>
</dbReference>
<dbReference type="Proteomes" id="UP000655225">
    <property type="component" value="Unassembled WGS sequence"/>
</dbReference>
<evidence type="ECO:0000256" key="5">
    <source>
        <dbReference type="SAM" id="MobiDB-lite"/>
    </source>
</evidence>
<evidence type="ECO:0000313" key="7">
    <source>
        <dbReference type="EMBL" id="KAF8397445.1"/>
    </source>
</evidence>
<gene>
    <name evidence="7" type="ORF">HHK36_016362</name>
</gene>
<reference evidence="7 8" key="1">
    <citation type="submission" date="2020-04" db="EMBL/GenBank/DDBJ databases">
        <title>Plant Genome Project.</title>
        <authorList>
            <person name="Zhang R.-G."/>
        </authorList>
    </citation>
    <scope>NUCLEOTIDE SEQUENCE [LARGE SCALE GENOMIC DNA]</scope>
    <source>
        <strain evidence="7">YNK0</strain>
        <tissue evidence="7">Leaf</tissue>
    </source>
</reference>
<evidence type="ECO:0000256" key="1">
    <source>
        <dbReference type="ARBA" id="ARBA00004123"/>
    </source>
</evidence>
<sequence length="306" mass="34100">MSDYEGHVRDGDEERVFEWELGLPSADDLTPLSQPLISPELASAFNISPERCRSMIDVNRASHNTLSSLRIQTEPFSSNNFKSLPSFTRDPLVVQGDDELDPENSTEEGLGSRKVRRIESTEEADSALRTENSSYDHSARTLKRPRLVWTPQLHKRFVDVVAHLGIKNVVPKTIMQLMNVDGLTRENVASHLQKYRLYLKRMQDLSNNDAPSSSDLLFASTPVPPSLQESSGHGHGNGHMPLPMPAPPVMHMPIVGVAHGHGNVGVAAYNGFESHPYSMFRDQQQDWSINKFGAIVSYPHVTPNDN</sequence>
<dbReference type="EMBL" id="JABCRI010000011">
    <property type="protein sequence ID" value="KAF8397445.1"/>
    <property type="molecule type" value="Genomic_DNA"/>
</dbReference>
<dbReference type="InterPro" id="IPR017930">
    <property type="entry name" value="Myb_dom"/>
</dbReference>
<dbReference type="InterPro" id="IPR009057">
    <property type="entry name" value="Homeodomain-like_sf"/>
</dbReference>
<protein>
    <recommendedName>
        <fullName evidence="6">HTH myb-type domain-containing protein</fullName>
    </recommendedName>
</protein>
<evidence type="ECO:0000259" key="6">
    <source>
        <dbReference type="PROSITE" id="PS51294"/>
    </source>
</evidence>
<dbReference type="AlphaFoldDB" id="A0A834YZI1"/>